<dbReference type="PANTHER" id="PTHR13318:SF95">
    <property type="entry name" value="F-BOX PROTEIN YLR352W"/>
    <property type="match status" value="1"/>
</dbReference>
<dbReference type="AlphaFoldDB" id="A0A9N8VJ81"/>
<comment type="caution">
    <text evidence="2">The sequence shown here is derived from an EMBL/GenBank/DDBJ whole genome shotgun (WGS) entry which is preliminary data.</text>
</comment>
<dbReference type="PROSITE" id="PS50181">
    <property type="entry name" value="FBOX"/>
    <property type="match status" value="1"/>
</dbReference>
<dbReference type="EMBL" id="CAJVPP010000220">
    <property type="protein sequence ID" value="CAG8457480.1"/>
    <property type="molecule type" value="Genomic_DNA"/>
</dbReference>
<dbReference type="InterPro" id="IPR032675">
    <property type="entry name" value="LRR_dom_sf"/>
</dbReference>
<organism evidence="2 3">
    <name type="scientific">Funneliformis mosseae</name>
    <name type="common">Endomycorrhizal fungus</name>
    <name type="synonym">Glomus mosseae</name>
    <dbReference type="NCBI Taxonomy" id="27381"/>
    <lineage>
        <taxon>Eukaryota</taxon>
        <taxon>Fungi</taxon>
        <taxon>Fungi incertae sedis</taxon>
        <taxon>Mucoromycota</taxon>
        <taxon>Glomeromycotina</taxon>
        <taxon>Glomeromycetes</taxon>
        <taxon>Glomerales</taxon>
        <taxon>Glomeraceae</taxon>
        <taxon>Funneliformis</taxon>
    </lineage>
</organism>
<gene>
    <name evidence="2" type="ORF">FMOSSE_LOCUS1866</name>
</gene>
<dbReference type="InterPro" id="IPR001810">
    <property type="entry name" value="F-box_dom"/>
</dbReference>
<protein>
    <submittedName>
        <fullName evidence="2">15843_t:CDS:1</fullName>
    </submittedName>
</protein>
<dbReference type="PANTHER" id="PTHR13318">
    <property type="entry name" value="PARTNER OF PAIRED, ISOFORM B-RELATED"/>
    <property type="match status" value="1"/>
</dbReference>
<name>A0A9N8VJ81_FUNMO</name>
<dbReference type="InterPro" id="IPR006553">
    <property type="entry name" value="Leu-rich_rpt_Cys-con_subtyp"/>
</dbReference>
<dbReference type="InterPro" id="IPR036047">
    <property type="entry name" value="F-box-like_dom_sf"/>
</dbReference>
<proteinExistence type="predicted"/>
<dbReference type="GO" id="GO:0019005">
    <property type="term" value="C:SCF ubiquitin ligase complex"/>
    <property type="evidence" value="ECO:0007669"/>
    <property type="project" value="TreeGrafter"/>
</dbReference>
<dbReference type="Pfam" id="PF25372">
    <property type="entry name" value="DUF7885"/>
    <property type="match status" value="1"/>
</dbReference>
<dbReference type="GO" id="GO:0031146">
    <property type="term" value="P:SCF-dependent proteasomal ubiquitin-dependent protein catabolic process"/>
    <property type="evidence" value="ECO:0007669"/>
    <property type="project" value="TreeGrafter"/>
</dbReference>
<dbReference type="Gene3D" id="3.80.10.10">
    <property type="entry name" value="Ribonuclease Inhibitor"/>
    <property type="match status" value="2"/>
</dbReference>
<dbReference type="SUPFAM" id="SSF52047">
    <property type="entry name" value="RNI-like"/>
    <property type="match status" value="1"/>
</dbReference>
<dbReference type="SUPFAM" id="SSF81383">
    <property type="entry name" value="F-box domain"/>
    <property type="match status" value="1"/>
</dbReference>
<dbReference type="SMART" id="SM00367">
    <property type="entry name" value="LRR_CC"/>
    <property type="match status" value="8"/>
</dbReference>
<evidence type="ECO:0000313" key="2">
    <source>
        <dbReference type="EMBL" id="CAG8457480.1"/>
    </source>
</evidence>
<dbReference type="SMART" id="SM00256">
    <property type="entry name" value="FBOX"/>
    <property type="match status" value="1"/>
</dbReference>
<keyword evidence="3" id="KW-1185">Reference proteome</keyword>
<dbReference type="Proteomes" id="UP000789375">
    <property type="component" value="Unassembled WGS sequence"/>
</dbReference>
<accession>A0A9N8VJ81</accession>
<dbReference type="Pfam" id="PF12937">
    <property type="entry name" value="F-box-like"/>
    <property type="match status" value="1"/>
</dbReference>
<evidence type="ECO:0000313" key="3">
    <source>
        <dbReference type="Proteomes" id="UP000789375"/>
    </source>
</evidence>
<sequence>MTLPILTTTSTVENTPKYSGRAFPLLPNEVSLIIFSFLTHEVRLNLCRVSKAFRSLMYAPCFWQEVVIYNIKGLELDKTLEILKCVQALDARALKINDVFVKKLLASSARNTLKVLDLSVTKITDESLSLIGKNCTSLEQFFLEGCRKISNISPLTSLCKLTTLILSHCILINDNSIESLFLYPNPLLQTLTKLSIDGCDKVTDLGIELIVTKFTKLKYLDIDGQGISDISITQIFRNCKELELLAVSFCEYLTDKVLIEIIEHLQPNFKFLKFRKGDLFTEAGFNHFFQALSDRGHSFHSLDLSECANITNLSLSLLRQSQLKLINLNWCWNVTDPSLFHLMSGCPNLQQIMLTGCNQITCESLLTKGGVFRNDLSSLMILDFGACRNIEPDIIIRFGLSYPKLYIIDYYGEVYKQEKKGGVN</sequence>
<evidence type="ECO:0000259" key="1">
    <source>
        <dbReference type="PROSITE" id="PS50181"/>
    </source>
</evidence>
<reference evidence="2" key="1">
    <citation type="submission" date="2021-06" db="EMBL/GenBank/DDBJ databases">
        <authorList>
            <person name="Kallberg Y."/>
            <person name="Tangrot J."/>
            <person name="Rosling A."/>
        </authorList>
    </citation>
    <scope>NUCLEOTIDE SEQUENCE</scope>
    <source>
        <strain evidence="2">87-6 pot B 2015</strain>
    </source>
</reference>
<dbReference type="InterPro" id="IPR057207">
    <property type="entry name" value="FBXL15_LRR"/>
</dbReference>
<feature type="domain" description="F-box" evidence="1">
    <location>
        <begin position="20"/>
        <end position="66"/>
    </location>
</feature>